<evidence type="ECO:0000259" key="4">
    <source>
        <dbReference type="PROSITE" id="PS01124"/>
    </source>
</evidence>
<evidence type="ECO:0000256" key="2">
    <source>
        <dbReference type="ARBA" id="ARBA00023125"/>
    </source>
</evidence>
<dbReference type="EMBL" id="RBAH01000012">
    <property type="protein sequence ID" value="RKN82242.1"/>
    <property type="molecule type" value="Genomic_DNA"/>
</dbReference>
<keyword evidence="2" id="KW-0238">DNA-binding</keyword>
<keyword evidence="1" id="KW-0805">Transcription regulation</keyword>
<accession>A0A3B0C8U4</accession>
<dbReference type="Pfam" id="PF12833">
    <property type="entry name" value="HTH_18"/>
    <property type="match status" value="1"/>
</dbReference>
<dbReference type="PROSITE" id="PS00041">
    <property type="entry name" value="HTH_ARAC_FAMILY_1"/>
    <property type="match status" value="1"/>
</dbReference>
<name>A0A3B0C8U4_9BACL</name>
<dbReference type="Gene3D" id="1.10.10.60">
    <property type="entry name" value="Homeodomain-like"/>
    <property type="match status" value="2"/>
</dbReference>
<dbReference type="InterPro" id="IPR020449">
    <property type="entry name" value="Tscrpt_reg_AraC-type_HTH"/>
</dbReference>
<comment type="caution">
    <text evidence="5">The sequence shown here is derived from an EMBL/GenBank/DDBJ whole genome shotgun (WGS) entry which is preliminary data.</text>
</comment>
<dbReference type="PROSITE" id="PS01124">
    <property type="entry name" value="HTH_ARAC_FAMILY_2"/>
    <property type="match status" value="1"/>
</dbReference>
<dbReference type="PRINTS" id="PR00032">
    <property type="entry name" value="HTHARAC"/>
</dbReference>
<keyword evidence="6" id="KW-1185">Reference proteome</keyword>
<proteinExistence type="predicted"/>
<dbReference type="InterPro" id="IPR018060">
    <property type="entry name" value="HTH_AraC"/>
</dbReference>
<evidence type="ECO:0000256" key="1">
    <source>
        <dbReference type="ARBA" id="ARBA00023015"/>
    </source>
</evidence>
<evidence type="ECO:0000256" key="3">
    <source>
        <dbReference type="ARBA" id="ARBA00023163"/>
    </source>
</evidence>
<dbReference type="PANTHER" id="PTHR43280:SF2">
    <property type="entry name" value="HTH-TYPE TRANSCRIPTIONAL REGULATOR EXSA"/>
    <property type="match status" value="1"/>
</dbReference>
<dbReference type="PANTHER" id="PTHR43280">
    <property type="entry name" value="ARAC-FAMILY TRANSCRIPTIONAL REGULATOR"/>
    <property type="match status" value="1"/>
</dbReference>
<gene>
    <name evidence="5" type="ORF">D7M11_18045</name>
</gene>
<dbReference type="SMART" id="SM00342">
    <property type="entry name" value="HTH_ARAC"/>
    <property type="match status" value="1"/>
</dbReference>
<dbReference type="GO" id="GO:0003700">
    <property type="term" value="F:DNA-binding transcription factor activity"/>
    <property type="evidence" value="ECO:0007669"/>
    <property type="project" value="InterPro"/>
</dbReference>
<evidence type="ECO:0000313" key="6">
    <source>
        <dbReference type="Proteomes" id="UP000282311"/>
    </source>
</evidence>
<feature type="domain" description="HTH araC/xylS-type" evidence="4">
    <location>
        <begin position="83"/>
        <end position="181"/>
    </location>
</feature>
<evidence type="ECO:0000313" key="5">
    <source>
        <dbReference type="EMBL" id="RKN82242.1"/>
    </source>
</evidence>
<dbReference type="InterPro" id="IPR009057">
    <property type="entry name" value="Homeodomain-like_sf"/>
</dbReference>
<dbReference type="Proteomes" id="UP000282311">
    <property type="component" value="Unassembled WGS sequence"/>
</dbReference>
<dbReference type="InterPro" id="IPR018062">
    <property type="entry name" value="HTH_AraC-typ_CS"/>
</dbReference>
<keyword evidence="3" id="KW-0804">Transcription</keyword>
<reference evidence="5 6" key="1">
    <citation type="journal article" date="2007" name="Int. J. Syst. Evol. Microbiol.">
        <title>Paenibacillus ginsengarvi sp. nov., isolated from soil from ginseng cultivation.</title>
        <authorList>
            <person name="Yoon M.H."/>
            <person name="Ten L.N."/>
            <person name="Im W.T."/>
        </authorList>
    </citation>
    <scope>NUCLEOTIDE SEQUENCE [LARGE SCALE GENOMIC DNA]</scope>
    <source>
        <strain evidence="5 6">KCTC 13059</strain>
    </source>
</reference>
<dbReference type="SUPFAM" id="SSF46689">
    <property type="entry name" value="Homeodomain-like"/>
    <property type="match status" value="2"/>
</dbReference>
<dbReference type="AlphaFoldDB" id="A0A3B0C8U4"/>
<dbReference type="OrthoDB" id="2638442at2"/>
<dbReference type="RefSeq" id="WP_120748625.1">
    <property type="nucleotide sequence ID" value="NZ_RBAH01000012.1"/>
</dbReference>
<sequence length="181" mass="20153">MYWLAFDGVQAPLLLERLGLTAAEPCRFGLVDSQLERLLKHLVDEAGTGPAAELALLGQTYSLFAELYAAHREEPPAESGWLDDCIRYMELHYTEAINVNQIAQDFGLNRSYVTTALTKRIGQSPGQYIQSLRLQKGARLLRETDLSVTEIALTVGYPDLYSFSRAFANAHGLSPSKFRSL</sequence>
<dbReference type="GO" id="GO:0043565">
    <property type="term" value="F:sequence-specific DNA binding"/>
    <property type="evidence" value="ECO:0007669"/>
    <property type="project" value="InterPro"/>
</dbReference>
<protein>
    <submittedName>
        <fullName evidence="5">AraC family transcriptional regulator</fullName>
    </submittedName>
</protein>
<organism evidence="5 6">
    <name type="scientific">Paenibacillus ginsengarvi</name>
    <dbReference type="NCBI Taxonomy" id="400777"/>
    <lineage>
        <taxon>Bacteria</taxon>
        <taxon>Bacillati</taxon>
        <taxon>Bacillota</taxon>
        <taxon>Bacilli</taxon>
        <taxon>Bacillales</taxon>
        <taxon>Paenibacillaceae</taxon>
        <taxon>Paenibacillus</taxon>
    </lineage>
</organism>